<comment type="cofactor">
    <cofactor evidence="1 5">
        <name>pyridoxal 5'-phosphate</name>
        <dbReference type="ChEBI" id="CHEBI:597326"/>
    </cofactor>
</comment>
<comment type="similarity">
    <text evidence="2">Belongs to the class-V pyridoxal-phosphate-dependent aminotransferase family.</text>
</comment>
<evidence type="ECO:0000256" key="3">
    <source>
        <dbReference type="ARBA" id="ARBA00022898"/>
    </source>
</evidence>
<keyword evidence="3 5" id="KW-0663">Pyridoxal phosphate</keyword>
<dbReference type="InterPro" id="IPR015422">
    <property type="entry name" value="PyrdxlP-dep_Trfase_small"/>
</dbReference>
<dbReference type="FunFam" id="3.90.1150.10:FF:000204">
    <property type="entry name" value="Hypothetical aminotransferase"/>
    <property type="match status" value="1"/>
</dbReference>
<gene>
    <name evidence="7" type="ORF">SAMN04488045_0021</name>
</gene>
<dbReference type="EMBL" id="FNUZ01000001">
    <property type="protein sequence ID" value="SEF42967.1"/>
    <property type="molecule type" value="Genomic_DNA"/>
</dbReference>
<sequence>MSLASGRTYLAIPGPSVMPDAVLQAMHQPAPNIYEGDLVKMVDGIIPDLRKVARTDGHVAIYICNGHGAWEAVLSNTVGAGEKVLVLATGRFGHGWADMADGLGIELEVINFGTKAPVDANRVLEALAADTEKKIKAVLMVHVDTSSSVRSEVPPVRAAIDAADHPALLMVDCIASMGCDRYEMDAWGADVTITASQKGLMTPPGIAFAFFNDRAAEVRKAMPRVSRYWDWTERANPEMFYQYFGGTAPTHHLFALRKALDIIHDEGMENIWKRHATLAKAVWTAVDVWGSGGPMTMNIADPANRSHAVTALRLGFPHGERLRTWCAENAGVTLGIGLGMSEEGDPKGHGFFRFGHMGHVNAHMILGLLGVVEAGLKALDIPHNAGGVGAAAEFIAQATLPAS</sequence>
<dbReference type="AlphaFoldDB" id="A0A1H5RZE9"/>
<accession>A0A1H5RZE9</accession>
<dbReference type="InterPro" id="IPR015421">
    <property type="entry name" value="PyrdxlP-dep_Trfase_major"/>
</dbReference>
<dbReference type="Pfam" id="PF00266">
    <property type="entry name" value="Aminotran_5"/>
    <property type="match status" value="1"/>
</dbReference>
<reference evidence="7 8" key="1">
    <citation type="submission" date="2016-10" db="EMBL/GenBank/DDBJ databases">
        <authorList>
            <person name="de Groot N.N."/>
        </authorList>
    </citation>
    <scope>NUCLEOTIDE SEQUENCE [LARGE SCALE GENOMIC DNA]</scope>
    <source>
        <strain evidence="7 8">DSM 26915</strain>
    </source>
</reference>
<feature type="binding site" evidence="4">
    <location>
        <position position="353"/>
    </location>
    <ligand>
        <name>substrate</name>
    </ligand>
</feature>
<evidence type="ECO:0000259" key="6">
    <source>
        <dbReference type="Pfam" id="PF00266"/>
    </source>
</evidence>
<dbReference type="Gene3D" id="3.40.640.10">
    <property type="entry name" value="Type I PLP-dependent aspartate aminotransferase-like (Major domain)"/>
    <property type="match status" value="1"/>
</dbReference>
<feature type="domain" description="Aminotransferase class V" evidence="6">
    <location>
        <begin position="63"/>
        <end position="334"/>
    </location>
</feature>
<dbReference type="Gene3D" id="3.90.1150.10">
    <property type="entry name" value="Aspartate Aminotransferase, domain 1"/>
    <property type="match status" value="1"/>
</dbReference>
<dbReference type="InterPro" id="IPR000192">
    <property type="entry name" value="Aminotrans_V_dom"/>
</dbReference>
<protein>
    <submittedName>
        <fullName evidence="7">Alanine-glyoxylate transaminase / serine-glyoxylate transaminase / serine-pyruvate transaminase</fullName>
    </submittedName>
</protein>
<proteinExistence type="inferred from homology"/>
<dbReference type="GO" id="GO:0008453">
    <property type="term" value="F:alanine-glyoxylate transaminase activity"/>
    <property type="evidence" value="ECO:0007669"/>
    <property type="project" value="TreeGrafter"/>
</dbReference>
<feature type="modified residue" description="N6-(pyridoxal phosphate)lysine" evidence="5">
    <location>
        <position position="198"/>
    </location>
</feature>
<dbReference type="OrthoDB" id="389074at2"/>
<evidence type="ECO:0000256" key="2">
    <source>
        <dbReference type="ARBA" id="ARBA00009236"/>
    </source>
</evidence>
<evidence type="ECO:0000313" key="8">
    <source>
        <dbReference type="Proteomes" id="UP000236752"/>
    </source>
</evidence>
<organism evidence="7 8">
    <name type="scientific">Thalassococcus halodurans</name>
    <dbReference type="NCBI Taxonomy" id="373675"/>
    <lineage>
        <taxon>Bacteria</taxon>
        <taxon>Pseudomonadati</taxon>
        <taxon>Pseudomonadota</taxon>
        <taxon>Alphaproteobacteria</taxon>
        <taxon>Rhodobacterales</taxon>
        <taxon>Roseobacteraceae</taxon>
        <taxon>Thalassococcus</taxon>
    </lineage>
</organism>
<evidence type="ECO:0000256" key="4">
    <source>
        <dbReference type="PIRSR" id="PIRSR000524-1"/>
    </source>
</evidence>
<name>A0A1H5RZE9_9RHOB</name>
<dbReference type="InterPro" id="IPR015424">
    <property type="entry name" value="PyrdxlP-dep_Trfase"/>
</dbReference>
<dbReference type="SUPFAM" id="SSF53383">
    <property type="entry name" value="PLP-dependent transferases"/>
    <property type="match status" value="1"/>
</dbReference>
<dbReference type="GO" id="GO:0004760">
    <property type="term" value="F:L-serine-pyruvate transaminase activity"/>
    <property type="evidence" value="ECO:0007669"/>
    <property type="project" value="TreeGrafter"/>
</dbReference>
<dbReference type="Proteomes" id="UP000236752">
    <property type="component" value="Unassembled WGS sequence"/>
</dbReference>
<dbReference type="InterPro" id="IPR024169">
    <property type="entry name" value="SP_NH2Trfase/AEP_transaminase"/>
</dbReference>
<evidence type="ECO:0000256" key="5">
    <source>
        <dbReference type="PIRSR" id="PIRSR000524-50"/>
    </source>
</evidence>
<keyword evidence="7" id="KW-0670">Pyruvate</keyword>
<dbReference type="PIRSF" id="PIRSF000524">
    <property type="entry name" value="SPT"/>
    <property type="match status" value="1"/>
</dbReference>
<evidence type="ECO:0000256" key="1">
    <source>
        <dbReference type="ARBA" id="ARBA00001933"/>
    </source>
</evidence>
<dbReference type="RefSeq" id="WP_103908452.1">
    <property type="nucleotide sequence ID" value="NZ_FNUZ01000001.1"/>
</dbReference>
<evidence type="ECO:0000313" key="7">
    <source>
        <dbReference type="EMBL" id="SEF42967.1"/>
    </source>
</evidence>
<dbReference type="PANTHER" id="PTHR21152">
    <property type="entry name" value="AMINOTRANSFERASE CLASS V"/>
    <property type="match status" value="1"/>
</dbReference>
<keyword evidence="8" id="KW-1185">Reference proteome</keyword>
<dbReference type="PANTHER" id="PTHR21152:SF40">
    <property type="entry name" value="ALANINE--GLYOXYLATE AMINOTRANSFERASE"/>
    <property type="match status" value="1"/>
</dbReference>
<dbReference type="GO" id="GO:0019265">
    <property type="term" value="P:glycine biosynthetic process, by transamination of glyoxylate"/>
    <property type="evidence" value="ECO:0007669"/>
    <property type="project" value="TreeGrafter"/>
</dbReference>